<name>A0A7M7IS73_NASVI</name>
<dbReference type="KEGG" id="nvi:103315852"/>
<dbReference type="Proteomes" id="UP000002358">
    <property type="component" value="Chromosome 5"/>
</dbReference>
<organism evidence="2 3">
    <name type="scientific">Nasonia vitripennis</name>
    <name type="common">Parasitic wasp</name>
    <dbReference type="NCBI Taxonomy" id="7425"/>
    <lineage>
        <taxon>Eukaryota</taxon>
        <taxon>Metazoa</taxon>
        <taxon>Ecdysozoa</taxon>
        <taxon>Arthropoda</taxon>
        <taxon>Hexapoda</taxon>
        <taxon>Insecta</taxon>
        <taxon>Pterygota</taxon>
        <taxon>Neoptera</taxon>
        <taxon>Endopterygota</taxon>
        <taxon>Hymenoptera</taxon>
        <taxon>Apocrita</taxon>
        <taxon>Proctotrupomorpha</taxon>
        <taxon>Chalcidoidea</taxon>
        <taxon>Pteromalidae</taxon>
        <taxon>Pteromalinae</taxon>
        <taxon>Nasonia</taxon>
    </lineage>
</organism>
<feature type="coiled-coil region" evidence="1">
    <location>
        <begin position="40"/>
        <end position="190"/>
    </location>
</feature>
<dbReference type="EnsemblMetazoa" id="XM_008206763">
    <property type="protein sequence ID" value="XP_008204985"/>
    <property type="gene ID" value="LOC103315852"/>
</dbReference>
<sequence length="532" mass="60790">MDAGSDSSRCELDSIASADSLQMITDEFRLHHLSTPDVLNVELSKRVASLELDNERLRIDLENARIEINAKNAANQGLKNKIAELYMEAQSSLQEKQKLHNSVKDAQCRLVAAENSTKWYQGQMHKVQANKKSLQVEIDTYQSMLRQKHQTLVNITAKWKQLNEDYLLVVQKHKKEKDILQAEIELLKMKDHSLKSCNLQQQPQQQSSVPMSTYQELECKLETADEELQDARAELRALEQRLMSAEVEKVSLESGMVKLRTLLSSEEDSLQRCQSERAELAEIGGELRIELQKLRSENETLQMSLLSSRQEHEQVEDAIEQLRSQLSKMIAQHRLLKSRNAELEEKLNAMQDIYNENKRLKSLSYSANASLFRRLRQERRKANHLQKQLCQEQSRQRALSEKTKVDSSIKDCLKQALERNKELKDQLLKSTKVSEESLDEGYADSASSVISVSLTNLPSPRPLSPVLLNTITDILSKSKNFWDPLHLGLNELHAKLENYKGEKIPSPSIVFYDSLQLSTPPPSPPSTIRSVI</sequence>
<evidence type="ECO:0000256" key="1">
    <source>
        <dbReference type="SAM" id="Coils"/>
    </source>
</evidence>
<keyword evidence="1" id="KW-0175">Coiled coil</keyword>
<dbReference type="RefSeq" id="XP_016841792.1">
    <property type="nucleotide sequence ID" value="XM_016986303.3"/>
</dbReference>
<accession>A0A7M7IS73</accession>
<protein>
    <submittedName>
        <fullName evidence="2">Uncharacterized protein</fullName>
    </submittedName>
</protein>
<dbReference type="GeneID" id="103315852"/>
<evidence type="ECO:0000313" key="3">
    <source>
        <dbReference type="Proteomes" id="UP000002358"/>
    </source>
</evidence>
<keyword evidence="3" id="KW-1185">Reference proteome</keyword>
<dbReference type="AlphaFoldDB" id="A0A7M7IS73"/>
<feature type="coiled-coil region" evidence="1">
    <location>
        <begin position="214"/>
        <end position="255"/>
    </location>
</feature>
<evidence type="ECO:0000313" key="2">
    <source>
        <dbReference type="EnsemblMetazoa" id="XP_016841792"/>
    </source>
</evidence>
<reference evidence="2" key="1">
    <citation type="submission" date="2021-01" db="UniProtKB">
        <authorList>
            <consortium name="EnsemblMetazoa"/>
        </authorList>
    </citation>
    <scope>IDENTIFICATION</scope>
</reference>
<proteinExistence type="predicted"/>
<feature type="coiled-coil region" evidence="1">
    <location>
        <begin position="291"/>
        <end position="388"/>
    </location>
</feature>
<dbReference type="SMR" id="A0A7M7IS73"/>
<dbReference type="RefSeq" id="XP_008204985.2">
    <property type="nucleotide sequence ID" value="XM_008206763.4"/>
</dbReference>
<dbReference type="InParanoid" id="A0A7M7IS73"/>
<dbReference type="EnsemblMetazoa" id="XM_016986303">
    <property type="protein sequence ID" value="XP_016841792"/>
    <property type="gene ID" value="LOC103315852"/>
</dbReference>
<dbReference type="OrthoDB" id="2286360at2759"/>